<dbReference type="InterPro" id="IPR046985">
    <property type="entry name" value="IP5"/>
</dbReference>
<sequence>MKVLLRKNPRSVALVSGDYCLLFKSVRTQNHANSKPKSIIEFVSLKHLSSQHFYELNMECYGLLGLIHLKGNTFVCVITGKQEVGSIRPQERINVIKNVNFICLENDSFEYIETKYNTQALTAEKNIEIYEKEVPYSSLKRLLSSNSFYYSNDFDIITSLQHRESSYLRKEKKFRMILEYSKNFLWNNFMVGELINFKDHLTPQERFLFEERGEFLVCIMRGYVQSVNCSIETNGDSLMTIISKQNCVKTGKGHLFGPWGLDDNGNTSNFVQSTVSLYTKNTIFFYNQIRGNVPLFWSLENQLLSTKIDFPRSSESSQAAFDKYFDILCQNFGNVHILDGLSERGYQRELTERYKESFRNLDDVLRQQVTYNEINFPLDSLKNHTADSKLLKAINDRIVDIGAYCYSLKEQTSIGKQSGIFLTNTFNSLEKANYIQQMISNTVFHACLTDLDLNYSNEIEAKHNELWHENGQRLQKITLHAMSSKHTKNKQGGLVGVVAGVSKKYVSSVVQDNKIKEHNVDKLLGRLNGQIEVQLIDPIHDFVTNELRKKKNEFTSQRTLKIFTGTFNINGELYEGDIKSWIYPLDDSAKENYDVIAIGFQEIISLSAGKMINVDSKNRQFWEKKLLFTVNRNDPNKYTMLWVSQLGGICLFLLVKTTAKTRITDIEGTLKKTGLAGIAANKGAVAISFTYSSTTKFAIVSSHLAAGFHNVVERHQDYKTIAKGMSFARKRTLKDHDIVIWMGDFNYRIELTNEDCKRLIEEKNYRKLYEYDQLNKQMAEGHAFPYYDEMELNFAPTYKFDNGTSRYDTSEKQRVPAWTDRILSISRGKSLNQISYGCVPSIKFSDHRPVYGVFKATVDVIDEEIKNKLTAELYEEMKHKIGDANDILFYGDIINEQDTANMAPSNSGANNYVDNEITLAHGLPPPSSEHTKWWIDGRQSVRVHFPELDDGKLMVNPNLPSNPFERTKEADFVTIEEGLKEYPSES</sequence>
<evidence type="ECO:0000256" key="4">
    <source>
        <dbReference type="ARBA" id="ARBA00013044"/>
    </source>
</evidence>
<keyword evidence="6" id="KW-0963">Cytoplasm</keyword>
<keyword evidence="11" id="KW-1185">Reference proteome</keyword>
<dbReference type="InterPro" id="IPR000300">
    <property type="entry name" value="IPPc"/>
</dbReference>
<dbReference type="OrthoDB" id="405996at2759"/>
<dbReference type="PROSITE" id="PS50275">
    <property type="entry name" value="SAC"/>
    <property type="match status" value="1"/>
</dbReference>
<dbReference type="SUPFAM" id="SSF56219">
    <property type="entry name" value="DNase I-like"/>
    <property type="match status" value="1"/>
</dbReference>
<dbReference type="GO" id="GO:0015031">
    <property type="term" value="P:protein transport"/>
    <property type="evidence" value="ECO:0007669"/>
    <property type="project" value="UniProtKB-KW"/>
</dbReference>
<dbReference type="GO" id="GO:0046856">
    <property type="term" value="P:phosphatidylinositol dephosphorylation"/>
    <property type="evidence" value="ECO:0007669"/>
    <property type="project" value="InterPro"/>
</dbReference>
<evidence type="ECO:0000313" key="11">
    <source>
        <dbReference type="Proteomes" id="UP000094565"/>
    </source>
</evidence>
<dbReference type="EC" id="3.1.3.36" evidence="4"/>
<dbReference type="GO" id="GO:0004439">
    <property type="term" value="F:phosphatidylinositol-4,5-bisphosphate 5-phosphatase activity"/>
    <property type="evidence" value="ECO:0007669"/>
    <property type="project" value="UniProtKB-EC"/>
</dbReference>
<dbReference type="GO" id="GO:0005737">
    <property type="term" value="C:cytoplasm"/>
    <property type="evidence" value="ECO:0007669"/>
    <property type="project" value="UniProtKB-SubCell"/>
</dbReference>
<dbReference type="SMART" id="SM00128">
    <property type="entry name" value="IPPc"/>
    <property type="match status" value="1"/>
</dbReference>
<evidence type="ECO:0000256" key="7">
    <source>
        <dbReference type="ARBA" id="ARBA00022801"/>
    </source>
</evidence>
<feature type="domain" description="SAC" evidence="9">
    <location>
        <begin position="139"/>
        <end position="480"/>
    </location>
</feature>
<dbReference type="Pfam" id="PF22669">
    <property type="entry name" value="Exo_endo_phos2"/>
    <property type="match status" value="1"/>
</dbReference>
<protein>
    <recommendedName>
        <fullName evidence="4">phosphoinositide 5-phosphatase</fullName>
        <ecNumber evidence="4">3.1.3.36</ecNumber>
    </recommendedName>
</protein>
<evidence type="ECO:0000256" key="2">
    <source>
        <dbReference type="ARBA" id="ARBA00008943"/>
    </source>
</evidence>
<name>A0A1B2JB82_PICPA</name>
<dbReference type="EMBL" id="CP014585">
    <property type="protein sequence ID" value="ANZ75231.1"/>
    <property type="molecule type" value="Genomic_DNA"/>
</dbReference>
<reference evidence="10 11" key="1">
    <citation type="submission" date="2016-02" db="EMBL/GenBank/DDBJ databases">
        <title>Comparative genomic and transcriptomic foundation for Pichia pastoris.</title>
        <authorList>
            <person name="Love K.R."/>
            <person name="Shah K.A."/>
            <person name="Whittaker C.A."/>
            <person name="Wu J."/>
            <person name="Bartlett M.C."/>
            <person name="Ma D."/>
            <person name="Leeson R.L."/>
            <person name="Priest M."/>
            <person name="Young S.K."/>
            <person name="Love J.C."/>
        </authorList>
    </citation>
    <scope>NUCLEOTIDE SEQUENCE [LARGE SCALE GENOMIC DNA]</scope>
    <source>
        <strain evidence="10 11">ATCC 28485</strain>
    </source>
</reference>
<evidence type="ECO:0000256" key="5">
    <source>
        <dbReference type="ARBA" id="ARBA00022448"/>
    </source>
</evidence>
<accession>A0A1B2JB82</accession>
<comment type="similarity">
    <text evidence="3">In the central section; belongs to the inositol 1,4,5-trisphosphate 5-phosphatase family.</text>
</comment>
<comment type="similarity">
    <text evidence="2">Belongs to the synaptojanin family.</text>
</comment>
<dbReference type="Gene3D" id="3.60.10.10">
    <property type="entry name" value="Endonuclease/exonuclease/phosphatase"/>
    <property type="match status" value="1"/>
</dbReference>
<dbReference type="FunFam" id="3.60.10.10:FF:000029">
    <property type="entry name" value="Inositol polyphosphate 5-phosphatase"/>
    <property type="match status" value="1"/>
</dbReference>
<comment type="subcellular location">
    <subcellularLocation>
        <location evidence="1">Cytoplasm</location>
    </subcellularLocation>
</comment>
<proteinExistence type="inferred from homology"/>
<gene>
    <name evidence="10" type="primary">INP51</name>
    <name evidence="10" type="ORF">ATY40_BA7502757</name>
</gene>
<keyword evidence="5" id="KW-0813">Transport</keyword>
<evidence type="ECO:0000313" key="10">
    <source>
        <dbReference type="EMBL" id="ANZ75231.1"/>
    </source>
</evidence>
<dbReference type="InterPro" id="IPR002013">
    <property type="entry name" value="SAC_dom"/>
</dbReference>
<evidence type="ECO:0000256" key="6">
    <source>
        <dbReference type="ARBA" id="ARBA00022490"/>
    </source>
</evidence>
<evidence type="ECO:0000256" key="8">
    <source>
        <dbReference type="ARBA" id="ARBA00022927"/>
    </source>
</evidence>
<evidence type="ECO:0000256" key="3">
    <source>
        <dbReference type="ARBA" id="ARBA00009678"/>
    </source>
</evidence>
<keyword evidence="8" id="KW-0653">Protein transport</keyword>
<dbReference type="PANTHER" id="PTHR11200:SF269">
    <property type="entry name" value="PHOSPHATIDYLINOSITOL 4,5-BISPHOSPHATE 5-PHOSPHATASE INP51"/>
    <property type="match status" value="1"/>
</dbReference>
<dbReference type="GO" id="GO:0043813">
    <property type="term" value="F:phosphatidylinositol-3,5-bisphosphate 5-phosphatase activity"/>
    <property type="evidence" value="ECO:0007669"/>
    <property type="project" value="TreeGrafter"/>
</dbReference>
<dbReference type="GO" id="GO:0016020">
    <property type="term" value="C:membrane"/>
    <property type="evidence" value="ECO:0007669"/>
    <property type="project" value="TreeGrafter"/>
</dbReference>
<dbReference type="PANTHER" id="PTHR11200">
    <property type="entry name" value="INOSITOL 5-PHOSPHATASE"/>
    <property type="match status" value="1"/>
</dbReference>
<keyword evidence="7" id="KW-0378">Hydrolase</keyword>
<evidence type="ECO:0000259" key="9">
    <source>
        <dbReference type="PROSITE" id="PS50275"/>
    </source>
</evidence>
<dbReference type="Proteomes" id="UP000094565">
    <property type="component" value="Chromosome 2"/>
</dbReference>
<evidence type="ECO:0000256" key="1">
    <source>
        <dbReference type="ARBA" id="ARBA00004496"/>
    </source>
</evidence>
<dbReference type="AlphaFoldDB" id="A0A1B2JB82"/>
<dbReference type="Pfam" id="PF02383">
    <property type="entry name" value="Syja_N"/>
    <property type="match status" value="1"/>
</dbReference>
<dbReference type="InterPro" id="IPR036691">
    <property type="entry name" value="Endo/exonu/phosph_ase_sf"/>
</dbReference>
<organism evidence="10 11">
    <name type="scientific">Komagataella pastoris</name>
    <name type="common">Yeast</name>
    <name type="synonym">Pichia pastoris</name>
    <dbReference type="NCBI Taxonomy" id="4922"/>
    <lineage>
        <taxon>Eukaryota</taxon>
        <taxon>Fungi</taxon>
        <taxon>Dikarya</taxon>
        <taxon>Ascomycota</taxon>
        <taxon>Saccharomycotina</taxon>
        <taxon>Pichiomycetes</taxon>
        <taxon>Pichiales</taxon>
        <taxon>Pichiaceae</taxon>
        <taxon>Komagataella</taxon>
    </lineage>
</organism>